<dbReference type="PANTHER" id="PTHR12400">
    <property type="entry name" value="INOSITOL POLYPHOSPHATE KINASE"/>
    <property type="match status" value="1"/>
</dbReference>
<dbReference type="GO" id="GO:0000824">
    <property type="term" value="F:inositol-1,4,5,6-tetrakisphosphate 3-kinase activity"/>
    <property type="evidence" value="ECO:0007669"/>
    <property type="project" value="TreeGrafter"/>
</dbReference>
<dbReference type="GeneID" id="70234865"/>
<evidence type="ECO:0000256" key="3">
    <source>
        <dbReference type="ARBA" id="ARBA00022777"/>
    </source>
</evidence>
<reference evidence="5" key="2">
    <citation type="submission" date="2021-01" db="EMBL/GenBank/DDBJ databases">
        <authorList>
            <person name="Schikora-Tamarit M.A."/>
        </authorList>
    </citation>
    <scope>NUCLEOTIDE SEQUENCE</scope>
    <source>
        <strain evidence="5">CBS6075</strain>
    </source>
</reference>
<dbReference type="Proteomes" id="UP000769157">
    <property type="component" value="Unassembled WGS sequence"/>
</dbReference>
<protein>
    <recommendedName>
        <fullName evidence="4">Kinase</fullName>
        <ecNumber evidence="4">2.7.-.-</ecNumber>
    </recommendedName>
</protein>
<sequence>MSIVPIEHKAAGHDGSLQSADGSLFFKPTTTQEKDFYLQTQAKIHELTDEIELGSELFHWMPLFYGSMVPGVTDQLREQQADVDKDLSIDNEKQSLLQGQEFLVLENVLYGFKKPSLIDIKLGNVLYDENSSSEKIERMKKVSETTTSGSLHYRICGMKMPVSTKSLPKIQGVDLNSTVTKSSDGNYLIFDKIFGRSLTKSTVKDAFELFFFHNKLPESIQIIALENTIQRLQLLYNCLIDQETRMVGASILMIIENDTERWEELELQDILIKEPEIEDDSDSESSDAPLSALKLIDFAHSRYTPGSGSDEAILVGIENLLTVLGEIFKDKT</sequence>
<dbReference type="GO" id="GO:0005737">
    <property type="term" value="C:cytoplasm"/>
    <property type="evidence" value="ECO:0007669"/>
    <property type="project" value="TreeGrafter"/>
</dbReference>
<dbReference type="GO" id="GO:0005634">
    <property type="term" value="C:nucleus"/>
    <property type="evidence" value="ECO:0007669"/>
    <property type="project" value="TreeGrafter"/>
</dbReference>
<evidence type="ECO:0000256" key="1">
    <source>
        <dbReference type="ARBA" id="ARBA00007374"/>
    </source>
</evidence>
<dbReference type="GO" id="GO:0046854">
    <property type="term" value="P:phosphatidylinositol phosphate biosynthetic process"/>
    <property type="evidence" value="ECO:0007669"/>
    <property type="project" value="TreeGrafter"/>
</dbReference>
<gene>
    <name evidence="5" type="ORF">OGAPHI_002898</name>
</gene>
<dbReference type="SUPFAM" id="SSF56104">
    <property type="entry name" value="SAICAR synthase-like"/>
    <property type="match status" value="1"/>
</dbReference>
<dbReference type="RefSeq" id="XP_046062061.1">
    <property type="nucleotide sequence ID" value="XM_046203819.1"/>
</dbReference>
<dbReference type="AlphaFoldDB" id="A0A9P8T6C8"/>
<dbReference type="GO" id="GO:0032958">
    <property type="term" value="P:inositol phosphate biosynthetic process"/>
    <property type="evidence" value="ECO:0007669"/>
    <property type="project" value="InterPro"/>
</dbReference>
<keyword evidence="6" id="KW-1185">Reference proteome</keyword>
<dbReference type="EMBL" id="JAEUBE010000183">
    <property type="protein sequence ID" value="KAH3667249.1"/>
    <property type="molecule type" value="Genomic_DNA"/>
</dbReference>
<dbReference type="InterPro" id="IPR005522">
    <property type="entry name" value="IPK"/>
</dbReference>
<dbReference type="OrthoDB" id="338650at2759"/>
<dbReference type="GO" id="GO:0008440">
    <property type="term" value="F:inositol-1,4,5-trisphosphate 3-kinase activity"/>
    <property type="evidence" value="ECO:0007669"/>
    <property type="project" value="TreeGrafter"/>
</dbReference>
<reference evidence="5" key="1">
    <citation type="journal article" date="2021" name="Open Biol.">
        <title>Shared evolutionary footprints suggest mitochondrial oxidative damage underlies multiple complex I losses in fungi.</title>
        <authorList>
            <person name="Schikora-Tamarit M.A."/>
            <person name="Marcet-Houben M."/>
            <person name="Nosek J."/>
            <person name="Gabaldon T."/>
        </authorList>
    </citation>
    <scope>NUCLEOTIDE SEQUENCE</scope>
    <source>
        <strain evidence="5">CBS6075</strain>
    </source>
</reference>
<evidence type="ECO:0000256" key="4">
    <source>
        <dbReference type="RuleBase" id="RU363090"/>
    </source>
</evidence>
<proteinExistence type="inferred from homology"/>
<evidence type="ECO:0000256" key="2">
    <source>
        <dbReference type="ARBA" id="ARBA00022679"/>
    </source>
</evidence>
<evidence type="ECO:0000313" key="6">
    <source>
        <dbReference type="Proteomes" id="UP000769157"/>
    </source>
</evidence>
<comment type="caution">
    <text evidence="5">The sequence shown here is derived from an EMBL/GenBank/DDBJ whole genome shotgun (WGS) entry which is preliminary data.</text>
</comment>
<keyword evidence="3 4" id="KW-0418">Kinase</keyword>
<keyword evidence="2 4" id="KW-0808">Transferase</keyword>
<accession>A0A9P8T6C8</accession>
<dbReference type="Pfam" id="PF03770">
    <property type="entry name" value="IPK"/>
    <property type="match status" value="1"/>
</dbReference>
<dbReference type="PANTHER" id="PTHR12400:SF103">
    <property type="entry name" value="INOSITOL POLYPHOSPHATE MULTIKINASE"/>
    <property type="match status" value="1"/>
</dbReference>
<comment type="similarity">
    <text evidence="1 4">Belongs to the inositol phosphokinase (IPK) family.</text>
</comment>
<dbReference type="InterPro" id="IPR038286">
    <property type="entry name" value="IPK_sf"/>
</dbReference>
<evidence type="ECO:0000313" key="5">
    <source>
        <dbReference type="EMBL" id="KAH3667249.1"/>
    </source>
</evidence>
<organism evidence="5 6">
    <name type="scientific">Ogataea philodendri</name>
    <dbReference type="NCBI Taxonomy" id="1378263"/>
    <lineage>
        <taxon>Eukaryota</taxon>
        <taxon>Fungi</taxon>
        <taxon>Dikarya</taxon>
        <taxon>Ascomycota</taxon>
        <taxon>Saccharomycotina</taxon>
        <taxon>Pichiomycetes</taxon>
        <taxon>Pichiales</taxon>
        <taxon>Pichiaceae</taxon>
        <taxon>Ogataea</taxon>
    </lineage>
</organism>
<dbReference type="Gene3D" id="3.30.470.160">
    <property type="entry name" value="Inositol polyphosphate kinase"/>
    <property type="match status" value="1"/>
</dbReference>
<name>A0A9P8T6C8_9ASCO</name>
<dbReference type="EC" id="2.7.-.-" evidence="4"/>